<evidence type="ECO:0000256" key="7">
    <source>
        <dbReference type="ARBA" id="ARBA00038848"/>
    </source>
</evidence>
<evidence type="ECO:0000313" key="11">
    <source>
        <dbReference type="Proteomes" id="UP000198287"/>
    </source>
</evidence>
<evidence type="ECO:0000256" key="2">
    <source>
        <dbReference type="ARBA" id="ARBA00010758"/>
    </source>
</evidence>
<keyword evidence="11" id="KW-1185">Reference proteome</keyword>
<dbReference type="AlphaFoldDB" id="A0A226EGB4"/>
<dbReference type="PANTHER" id="PTHR11247">
    <property type="entry name" value="PALMITOYL-PROTEIN THIOESTERASE/DOLICHYLDIPHOSPHATASE 1"/>
    <property type="match status" value="1"/>
</dbReference>
<reference evidence="10 11" key="1">
    <citation type="submission" date="2015-12" db="EMBL/GenBank/DDBJ databases">
        <title>The genome of Folsomia candida.</title>
        <authorList>
            <person name="Faddeeva A."/>
            <person name="Derks M.F."/>
            <person name="Anvar Y."/>
            <person name="Smit S."/>
            <person name="Van Straalen N."/>
            <person name="Roelofs D."/>
        </authorList>
    </citation>
    <scope>NUCLEOTIDE SEQUENCE [LARGE SCALE GENOMIC DNA]</scope>
    <source>
        <strain evidence="10 11">VU population</strain>
        <tissue evidence="10">Whole body</tissue>
    </source>
</reference>
<evidence type="ECO:0000256" key="8">
    <source>
        <dbReference type="ARBA" id="ARBA00093223"/>
    </source>
</evidence>
<comment type="caution">
    <text evidence="10">The sequence shown here is derived from an EMBL/GenBank/DDBJ whole genome shotgun (WGS) entry which is preliminary data.</text>
</comment>
<dbReference type="SUPFAM" id="SSF53474">
    <property type="entry name" value="alpha/beta-Hydrolases"/>
    <property type="match status" value="1"/>
</dbReference>
<dbReference type="Proteomes" id="UP000198287">
    <property type="component" value="Unassembled WGS sequence"/>
</dbReference>
<dbReference type="OMA" id="HHSDLYL"/>
<gene>
    <name evidence="10" type="ORF">Fcan01_09637</name>
</gene>
<keyword evidence="3" id="KW-0732">Signal</keyword>
<accession>A0A226EGB4</accession>
<comment type="similarity">
    <text evidence="2">Belongs to the palmitoyl-protein thioesterase family.</text>
</comment>
<evidence type="ECO:0000256" key="4">
    <source>
        <dbReference type="ARBA" id="ARBA00022801"/>
    </source>
</evidence>
<dbReference type="GO" id="GO:0005764">
    <property type="term" value="C:lysosome"/>
    <property type="evidence" value="ECO:0007669"/>
    <property type="project" value="UniProtKB-SubCell"/>
</dbReference>
<dbReference type="Pfam" id="PF02089">
    <property type="entry name" value="Palm_thioest"/>
    <property type="match status" value="1"/>
</dbReference>
<evidence type="ECO:0000256" key="6">
    <source>
        <dbReference type="ARBA" id="ARBA00023228"/>
    </source>
</evidence>
<dbReference type="PANTHER" id="PTHR11247:SF27">
    <property type="entry name" value="LYSOSOMAL THIOESTERASE PPT2"/>
    <property type="match status" value="1"/>
</dbReference>
<keyword evidence="4" id="KW-0378">Hydrolase</keyword>
<keyword evidence="5" id="KW-0325">Glycoprotein</keyword>
<keyword evidence="6" id="KW-0458">Lysosome</keyword>
<evidence type="ECO:0000256" key="9">
    <source>
        <dbReference type="ARBA" id="ARBA00093353"/>
    </source>
</evidence>
<name>A0A226EGB4_FOLCA</name>
<protein>
    <recommendedName>
        <fullName evidence="7">palmitoyl-CoA hydrolase</fullName>
        <ecNumber evidence="7">3.1.2.2</ecNumber>
    </recommendedName>
</protein>
<proteinExistence type="inferred from homology"/>
<comment type="function">
    <text evidence="9">Catalyzes the cleavage of thioester bonds from S-palmitoyl-CoA or S-palmitoyl-N-acetylcysteamine (unbranched structures) but does not have activity against palmitoylcysteine or palmitoylated proteins, branched structures or bulky head groups. Conversely, hydrolyzes both long and short chain fatty acyl-CoA substrate.</text>
</comment>
<dbReference type="EMBL" id="LNIX01000004">
    <property type="protein sequence ID" value="OXA56187.1"/>
    <property type="molecule type" value="Genomic_DNA"/>
</dbReference>
<evidence type="ECO:0000313" key="10">
    <source>
        <dbReference type="EMBL" id="OXA56187.1"/>
    </source>
</evidence>
<comment type="catalytic activity">
    <reaction evidence="8">
        <text>S-hexadecanoyl-N-acetylcysteamine + H2O = N-acetylcysteamine + hexadecanoate + H(+)</text>
        <dbReference type="Rhea" id="RHEA:84099"/>
        <dbReference type="ChEBI" id="CHEBI:7896"/>
        <dbReference type="ChEBI" id="CHEBI:15377"/>
        <dbReference type="ChEBI" id="CHEBI:15378"/>
        <dbReference type="ChEBI" id="CHEBI:74410"/>
        <dbReference type="ChEBI" id="CHEBI:233601"/>
    </reaction>
</comment>
<dbReference type="OrthoDB" id="155976at2759"/>
<dbReference type="STRING" id="158441.A0A226EGB4"/>
<dbReference type="GO" id="GO:0016790">
    <property type="term" value="F:thiolester hydrolase activity"/>
    <property type="evidence" value="ECO:0007669"/>
    <property type="project" value="TreeGrafter"/>
</dbReference>
<evidence type="ECO:0000256" key="5">
    <source>
        <dbReference type="ARBA" id="ARBA00023180"/>
    </source>
</evidence>
<dbReference type="GO" id="GO:0098599">
    <property type="term" value="F:palmitoyl hydrolase activity"/>
    <property type="evidence" value="ECO:0007669"/>
    <property type="project" value="UniProtKB-ARBA"/>
</dbReference>
<dbReference type="FunFam" id="3.40.50.1820:FF:000037">
    <property type="entry name" value="Lysosomal thioesterase PPT2 homolog"/>
    <property type="match status" value="1"/>
</dbReference>
<dbReference type="Gene3D" id="3.40.50.1820">
    <property type="entry name" value="alpha/beta hydrolase"/>
    <property type="match status" value="1"/>
</dbReference>
<evidence type="ECO:0000256" key="3">
    <source>
        <dbReference type="ARBA" id="ARBA00022729"/>
    </source>
</evidence>
<comment type="subcellular location">
    <subcellularLocation>
        <location evidence="1">Lysosome</location>
    </subcellularLocation>
</comment>
<dbReference type="InterPro" id="IPR029058">
    <property type="entry name" value="AB_hydrolase_fold"/>
</dbReference>
<dbReference type="EC" id="3.1.2.2" evidence="7"/>
<evidence type="ECO:0000256" key="1">
    <source>
        <dbReference type="ARBA" id="ARBA00004371"/>
    </source>
</evidence>
<organism evidence="10 11">
    <name type="scientific">Folsomia candida</name>
    <name type="common">Springtail</name>
    <dbReference type="NCBI Taxonomy" id="158441"/>
    <lineage>
        <taxon>Eukaryota</taxon>
        <taxon>Metazoa</taxon>
        <taxon>Ecdysozoa</taxon>
        <taxon>Arthropoda</taxon>
        <taxon>Hexapoda</taxon>
        <taxon>Collembola</taxon>
        <taxon>Entomobryomorpha</taxon>
        <taxon>Isotomoidea</taxon>
        <taxon>Isotomidae</taxon>
        <taxon>Proisotominae</taxon>
        <taxon>Folsomia</taxon>
    </lineage>
</organism>
<sequence length="299" mass="34577">MDNTNMRIFTFYKLVLAGGLLLVLISIIGRATAYKPVVIFHGMFDHKNSLFPLRDRIIQKHKGTNVTVINKLHRWRSMMPMPFQVATFQETIRGIIKDNPGGIHLIGYSQGGLIARAVLESMPDHNVDTFISLSAPQGGQYGDQFLKLYFPTYVKEHAWKIFYRESGQHISIGNYWRDPNHLQEYYNHSTFLPLIDNEITSKKSKQYKNNFLRTRKLVLIGGPDDGLISPWESSQFGCYKTEDEVMPMEERDVYMNDLFGLKTLDEANKIIKLTVPGVHHLEWHKTLKVIDNYILPFLD</sequence>